<dbReference type="Gene3D" id="3.60.10.10">
    <property type="entry name" value="Endonuclease/exonuclease/phosphatase"/>
    <property type="match status" value="1"/>
</dbReference>
<reference evidence="2 3" key="1">
    <citation type="submission" date="2013-05" db="EMBL/GenBank/DDBJ databases">
        <title>Draft genome sequence of Rubidibacter lacunae KORDI 51-2.</title>
        <authorList>
            <person name="Choi D.H."/>
            <person name="Noh J.H."/>
            <person name="Kwon K.-K."/>
            <person name="Lee J.-H."/>
            <person name="Ryu J.-Y."/>
        </authorList>
    </citation>
    <scope>NUCLEOTIDE SEQUENCE [LARGE SCALE GENOMIC DNA]</scope>
    <source>
        <strain evidence="2 3">KORDI 51-2</strain>
    </source>
</reference>
<proteinExistence type="predicted"/>
<dbReference type="AlphaFoldDB" id="U5DIV9"/>
<organism evidence="2 3">
    <name type="scientific">Rubidibacter lacunae KORDI 51-2</name>
    <dbReference type="NCBI Taxonomy" id="582515"/>
    <lineage>
        <taxon>Bacteria</taxon>
        <taxon>Bacillati</taxon>
        <taxon>Cyanobacteriota</taxon>
        <taxon>Cyanophyceae</taxon>
        <taxon>Oscillatoriophycideae</taxon>
        <taxon>Chroococcales</taxon>
        <taxon>Aphanothecaceae</taxon>
        <taxon>Rubidibacter</taxon>
    </lineage>
</organism>
<keyword evidence="3" id="KW-1185">Reference proteome</keyword>
<comment type="caution">
    <text evidence="2">The sequence shown here is derived from an EMBL/GenBank/DDBJ whole genome shotgun (WGS) entry which is preliminary data.</text>
</comment>
<dbReference type="InParanoid" id="U5DIV9"/>
<sequence length="300" mass="33096">MVNMLKKTLTSVCLGLSLFVGLVFINITPALAQTNQEAINVLFWNVESGGSDSAVIEDEIADLEDQEGPFDLIGLTEVREADATGYVLAFGSNYTGITSESGGGDRMVIVFNRDRFALKQTTELVEHKGVALNFINRGGNLRFRSPFVATLNDRLTGRNLLLMVNHLARNNGSNSQGGFRAQQAEGLVAWAEDQALPIIMGGDLNLDFNLDSGEGNESFQILFGEDDSDNEEYRWIRPQPLVQTNFSNNRFPDSILDFVTVASQSENFQVIESRVIVRPGDFPDDSRTSDHRPVFAVLKP</sequence>
<feature type="domain" description="Endonuclease/exonuclease/phosphatase" evidence="1">
    <location>
        <begin position="43"/>
        <end position="260"/>
    </location>
</feature>
<evidence type="ECO:0000259" key="1">
    <source>
        <dbReference type="Pfam" id="PF03372"/>
    </source>
</evidence>
<dbReference type="SUPFAM" id="SSF56219">
    <property type="entry name" value="DNase I-like"/>
    <property type="match status" value="1"/>
</dbReference>
<evidence type="ECO:0000313" key="3">
    <source>
        <dbReference type="Proteomes" id="UP000016960"/>
    </source>
</evidence>
<keyword evidence="2" id="KW-0378">Hydrolase</keyword>
<accession>U5DIV9</accession>
<dbReference type="eggNOG" id="COG0708">
    <property type="taxonomic scope" value="Bacteria"/>
</dbReference>
<keyword evidence="2" id="KW-0269">Exonuclease</keyword>
<dbReference type="Pfam" id="PF03372">
    <property type="entry name" value="Exo_endo_phos"/>
    <property type="match status" value="1"/>
</dbReference>
<keyword evidence="2" id="KW-0255">Endonuclease</keyword>
<keyword evidence="2" id="KW-0540">Nuclease</keyword>
<dbReference type="InterPro" id="IPR005135">
    <property type="entry name" value="Endo/exonuclease/phosphatase"/>
</dbReference>
<dbReference type="InterPro" id="IPR036691">
    <property type="entry name" value="Endo/exonu/phosph_ase_sf"/>
</dbReference>
<evidence type="ECO:0000313" key="2">
    <source>
        <dbReference type="EMBL" id="ERN41601.1"/>
    </source>
</evidence>
<protein>
    <submittedName>
        <fullName evidence="2">Endonuclease/exonuclease/phosphatase family</fullName>
        <ecNumber evidence="2">3.1.11.2</ecNumber>
    </submittedName>
</protein>
<dbReference type="STRING" id="582515.KR51_00018220"/>
<dbReference type="EMBL" id="ASSJ01000047">
    <property type="protein sequence ID" value="ERN41601.1"/>
    <property type="molecule type" value="Genomic_DNA"/>
</dbReference>
<dbReference type="Proteomes" id="UP000016960">
    <property type="component" value="Unassembled WGS sequence"/>
</dbReference>
<dbReference type="GO" id="GO:0004519">
    <property type="term" value="F:endonuclease activity"/>
    <property type="evidence" value="ECO:0007669"/>
    <property type="project" value="UniProtKB-KW"/>
</dbReference>
<name>U5DIV9_9CHRO</name>
<dbReference type="EC" id="3.1.11.2" evidence="2"/>
<gene>
    <name evidence="2" type="ORF">KR51_00018220</name>
</gene>
<dbReference type="GO" id="GO:0008311">
    <property type="term" value="F:double-stranded DNA 3'-5' DNA exonuclease activity"/>
    <property type="evidence" value="ECO:0007669"/>
    <property type="project" value="UniProtKB-EC"/>
</dbReference>